<protein>
    <submittedName>
        <fullName evidence="2">Uncharacterized protein</fullName>
    </submittedName>
</protein>
<dbReference type="AlphaFoldDB" id="W0DNI7"/>
<evidence type="ECO:0000256" key="1">
    <source>
        <dbReference type="SAM" id="SignalP"/>
    </source>
</evidence>
<dbReference type="HOGENOM" id="CLU_2358805_0_0_6"/>
<sequence>MKGILISSGLALLLAAPTAFGDTPRERSHGPCFNVTVQGDRVNDARIRQDCDMNFSRTVQAGQHNSVETVQTGRINDNKVRQYQHDWTRIRQPSGR</sequence>
<keyword evidence="3" id="KW-1185">Reference proteome</keyword>
<proteinExistence type="predicted"/>
<gene>
    <name evidence="2" type="ORF">THITH_06670</name>
</gene>
<dbReference type="RefSeq" id="WP_006748671.1">
    <property type="nucleotide sequence ID" value="NZ_CP007029.1"/>
</dbReference>
<dbReference type="OrthoDB" id="5769815at2"/>
<dbReference type="EMBL" id="CP007029">
    <property type="protein sequence ID" value="AHF00022.1"/>
    <property type="molecule type" value="Genomic_DNA"/>
</dbReference>
<accession>W0DNI7</accession>
<organism evidence="2 3">
    <name type="scientific">Thioalkalivibrio paradoxus ARh 1</name>
    <dbReference type="NCBI Taxonomy" id="713585"/>
    <lineage>
        <taxon>Bacteria</taxon>
        <taxon>Pseudomonadati</taxon>
        <taxon>Pseudomonadota</taxon>
        <taxon>Gammaproteobacteria</taxon>
        <taxon>Chromatiales</taxon>
        <taxon>Ectothiorhodospiraceae</taxon>
        <taxon>Thioalkalivibrio</taxon>
    </lineage>
</organism>
<dbReference type="KEGG" id="tti:THITH_06670"/>
<feature type="chain" id="PRO_5004786928" evidence="1">
    <location>
        <begin position="22"/>
        <end position="96"/>
    </location>
</feature>
<evidence type="ECO:0000313" key="2">
    <source>
        <dbReference type="EMBL" id="AHF00022.1"/>
    </source>
</evidence>
<feature type="signal peptide" evidence="1">
    <location>
        <begin position="1"/>
        <end position="21"/>
    </location>
</feature>
<dbReference type="STRING" id="713585.THITH_06670"/>
<name>W0DNI7_9GAMM</name>
<dbReference type="Proteomes" id="UP000005289">
    <property type="component" value="Chromosome"/>
</dbReference>
<evidence type="ECO:0000313" key="3">
    <source>
        <dbReference type="Proteomes" id="UP000005289"/>
    </source>
</evidence>
<keyword evidence="1" id="KW-0732">Signal</keyword>
<reference evidence="2 3" key="1">
    <citation type="submission" date="2013-12" db="EMBL/GenBank/DDBJ databases">
        <authorList>
            <consortium name="DOE Joint Genome Institute"/>
            <person name="Muyzer G."/>
            <person name="Huntemann M."/>
            <person name="Han J."/>
            <person name="Chen A."/>
            <person name="Kyrpides N."/>
            <person name="Mavromatis K."/>
            <person name="Markowitz V."/>
            <person name="Palaniappan K."/>
            <person name="Ivanova N."/>
            <person name="Schaumberg A."/>
            <person name="Pati A."/>
            <person name="Liolios K."/>
            <person name="Nordberg H.P."/>
            <person name="Cantor M.N."/>
            <person name="Hua S.X."/>
            <person name="Woyke T."/>
        </authorList>
    </citation>
    <scope>NUCLEOTIDE SEQUENCE [LARGE SCALE GENOMIC DNA]</scope>
    <source>
        <strain evidence="2 3">ARh 1</strain>
    </source>
</reference>